<dbReference type="Pfam" id="PF01569">
    <property type="entry name" value="PAP2"/>
    <property type="match status" value="1"/>
</dbReference>
<dbReference type="SUPFAM" id="SSF48317">
    <property type="entry name" value="Acid phosphatase/Vanadium-dependent haloperoxidase"/>
    <property type="match status" value="1"/>
</dbReference>
<evidence type="ECO:0000259" key="2">
    <source>
        <dbReference type="SMART" id="SM00014"/>
    </source>
</evidence>
<keyword evidence="1" id="KW-1133">Transmembrane helix</keyword>
<keyword evidence="1" id="KW-0472">Membrane</keyword>
<feature type="transmembrane region" description="Helical" evidence="1">
    <location>
        <begin position="106"/>
        <end position="126"/>
    </location>
</feature>
<dbReference type="Gene3D" id="1.20.144.10">
    <property type="entry name" value="Phosphatidic acid phosphatase type 2/haloperoxidase"/>
    <property type="match status" value="1"/>
</dbReference>
<feature type="transmembrane region" description="Helical" evidence="1">
    <location>
        <begin position="27"/>
        <end position="50"/>
    </location>
</feature>
<dbReference type="EMBL" id="VCEJ01000004">
    <property type="protein sequence ID" value="TLV01390.1"/>
    <property type="molecule type" value="Genomic_DNA"/>
</dbReference>
<feature type="transmembrane region" description="Helical" evidence="1">
    <location>
        <begin position="57"/>
        <end position="78"/>
    </location>
</feature>
<dbReference type="PANTHER" id="PTHR14969">
    <property type="entry name" value="SPHINGOSINE-1-PHOSPHATE PHOSPHOHYDROLASE"/>
    <property type="match status" value="1"/>
</dbReference>
<dbReference type="InterPro" id="IPR000326">
    <property type="entry name" value="PAP2/HPO"/>
</dbReference>
<dbReference type="OrthoDB" id="9789113at2"/>
<dbReference type="RefSeq" id="WP_138366761.1">
    <property type="nucleotide sequence ID" value="NZ_VCEJ01000004.1"/>
</dbReference>
<dbReference type="PANTHER" id="PTHR14969:SF13">
    <property type="entry name" value="AT30094P"/>
    <property type="match status" value="1"/>
</dbReference>
<evidence type="ECO:0000313" key="4">
    <source>
        <dbReference type="Proteomes" id="UP000306402"/>
    </source>
</evidence>
<keyword evidence="4" id="KW-1185">Reference proteome</keyword>
<reference evidence="3 4" key="1">
    <citation type="submission" date="2019-05" db="EMBL/GenBank/DDBJ databases">
        <authorList>
            <person name="Qu J.-H."/>
        </authorList>
    </citation>
    <scope>NUCLEOTIDE SEQUENCE [LARGE SCALE GENOMIC DNA]</scope>
    <source>
        <strain evidence="3 4">T17</strain>
    </source>
</reference>
<dbReference type="Proteomes" id="UP000306402">
    <property type="component" value="Unassembled WGS sequence"/>
</dbReference>
<dbReference type="InterPro" id="IPR036938">
    <property type="entry name" value="PAP2/HPO_sf"/>
</dbReference>
<dbReference type="SMART" id="SM00014">
    <property type="entry name" value="acidPPc"/>
    <property type="match status" value="1"/>
</dbReference>
<organism evidence="3 4">
    <name type="scientific">Dyadobacter luticola</name>
    <dbReference type="NCBI Taxonomy" id="1979387"/>
    <lineage>
        <taxon>Bacteria</taxon>
        <taxon>Pseudomonadati</taxon>
        <taxon>Bacteroidota</taxon>
        <taxon>Cytophagia</taxon>
        <taxon>Cytophagales</taxon>
        <taxon>Spirosomataceae</taxon>
        <taxon>Dyadobacter</taxon>
    </lineage>
</organism>
<gene>
    <name evidence="3" type="ORF">FEN17_18335</name>
</gene>
<comment type="caution">
    <text evidence="3">The sequence shown here is derived from an EMBL/GenBank/DDBJ whole genome shotgun (WGS) entry which is preliminary data.</text>
</comment>
<sequence length="200" mass="22750">MMDLFHYLDTAWLIKINQAHTQALDQIMWMVSGKFTWVPFYILIIAVLAFKLKKRALIHIAVAVLVIIISDQLASSLIKPLFHRLRPSHTPGLNSMLHYVNNYHGGSYGFVSSHAMNVFAFAFYLFFTVRKKLGWLIPIVFLWALSVAYSRVYLGVHFPSDVLVPLLISPVLGYALARTYFELIPLFFKAEPITGPIHGA</sequence>
<protein>
    <submittedName>
        <fullName evidence="3">Phosphatase PAP2 family protein</fullName>
    </submittedName>
</protein>
<proteinExistence type="predicted"/>
<feature type="domain" description="Phosphatidic acid phosphatase type 2/haloperoxidase" evidence="2">
    <location>
        <begin position="60"/>
        <end position="177"/>
    </location>
</feature>
<evidence type="ECO:0000313" key="3">
    <source>
        <dbReference type="EMBL" id="TLV01390.1"/>
    </source>
</evidence>
<keyword evidence="1" id="KW-0812">Transmembrane</keyword>
<name>A0A5R9KZ66_9BACT</name>
<dbReference type="AlphaFoldDB" id="A0A5R9KZ66"/>
<feature type="transmembrane region" description="Helical" evidence="1">
    <location>
        <begin position="162"/>
        <end position="181"/>
    </location>
</feature>
<accession>A0A5R9KZ66</accession>
<feature type="transmembrane region" description="Helical" evidence="1">
    <location>
        <begin position="133"/>
        <end position="150"/>
    </location>
</feature>
<evidence type="ECO:0000256" key="1">
    <source>
        <dbReference type="SAM" id="Phobius"/>
    </source>
</evidence>